<gene>
    <name evidence="9" type="ORF">Poli38472_013054</name>
</gene>
<dbReference type="InterPro" id="IPR002159">
    <property type="entry name" value="CD36_fam"/>
</dbReference>
<feature type="region of interest" description="Disordered" evidence="7">
    <location>
        <begin position="2566"/>
        <end position="2628"/>
    </location>
</feature>
<proteinExistence type="inferred from homology"/>
<organism evidence="9 10">
    <name type="scientific">Pythium oligandrum</name>
    <name type="common">Mycoparasitic fungus</name>
    <dbReference type="NCBI Taxonomy" id="41045"/>
    <lineage>
        <taxon>Eukaryota</taxon>
        <taxon>Sar</taxon>
        <taxon>Stramenopiles</taxon>
        <taxon>Oomycota</taxon>
        <taxon>Peronosporomycetes</taxon>
        <taxon>Pythiales</taxon>
        <taxon>Pythiaceae</taxon>
        <taxon>Pythium</taxon>
    </lineage>
</organism>
<comment type="subcellular location">
    <subcellularLocation>
        <location evidence="1">Membrane</location>
    </subcellularLocation>
</comment>
<keyword evidence="4 8" id="KW-1133">Transmembrane helix</keyword>
<evidence type="ECO:0000256" key="1">
    <source>
        <dbReference type="ARBA" id="ARBA00004370"/>
    </source>
</evidence>
<evidence type="ECO:0000313" key="10">
    <source>
        <dbReference type="Proteomes" id="UP000794436"/>
    </source>
</evidence>
<protein>
    <submittedName>
        <fullName evidence="9">Uncharacterized protein</fullName>
    </submittedName>
</protein>
<keyword evidence="10" id="KW-1185">Reference proteome</keyword>
<comment type="caution">
    <text evidence="9">The sequence shown here is derived from an EMBL/GenBank/DDBJ whole genome shotgun (WGS) entry which is preliminary data.</text>
</comment>
<dbReference type="GO" id="GO:0005737">
    <property type="term" value="C:cytoplasm"/>
    <property type="evidence" value="ECO:0007669"/>
    <property type="project" value="TreeGrafter"/>
</dbReference>
<dbReference type="PANTHER" id="PTHR11923:SF51">
    <property type="entry name" value="LYSOSOME MEMBRANE PROTEIN 2"/>
    <property type="match status" value="1"/>
</dbReference>
<dbReference type="Proteomes" id="UP000794436">
    <property type="component" value="Unassembled WGS sequence"/>
</dbReference>
<evidence type="ECO:0000256" key="4">
    <source>
        <dbReference type="ARBA" id="ARBA00022989"/>
    </source>
</evidence>
<feature type="compositionally biased region" description="Basic and acidic residues" evidence="7">
    <location>
        <begin position="2607"/>
        <end position="2618"/>
    </location>
</feature>
<feature type="transmembrane region" description="Helical" evidence="8">
    <location>
        <begin position="20"/>
        <end position="44"/>
    </location>
</feature>
<dbReference type="EMBL" id="SPLM01000040">
    <property type="protein sequence ID" value="TMW64432.1"/>
    <property type="molecule type" value="Genomic_DNA"/>
</dbReference>
<dbReference type="Pfam" id="PF01130">
    <property type="entry name" value="CD36"/>
    <property type="match status" value="1"/>
</dbReference>
<evidence type="ECO:0000256" key="2">
    <source>
        <dbReference type="ARBA" id="ARBA00010532"/>
    </source>
</evidence>
<keyword evidence="6" id="KW-0325">Glycoprotein</keyword>
<reference evidence="9" key="1">
    <citation type="submission" date="2019-03" db="EMBL/GenBank/DDBJ databases">
        <title>Long read genome sequence of the mycoparasitic Pythium oligandrum ATCC 38472 isolated from sugarbeet rhizosphere.</title>
        <authorList>
            <person name="Gaulin E."/>
        </authorList>
    </citation>
    <scope>NUCLEOTIDE SEQUENCE</scope>
    <source>
        <strain evidence="9">ATCC 38472_TT</strain>
    </source>
</reference>
<name>A0A8K1CJ66_PYTOL</name>
<evidence type="ECO:0000256" key="7">
    <source>
        <dbReference type="SAM" id="MobiDB-lite"/>
    </source>
</evidence>
<keyword evidence="5 8" id="KW-0472">Membrane</keyword>
<feature type="transmembrane region" description="Helical" evidence="8">
    <location>
        <begin position="2524"/>
        <end position="2547"/>
    </location>
</feature>
<dbReference type="OrthoDB" id="514335at2759"/>
<comment type="similarity">
    <text evidence="2">Belongs to the CD36 family.</text>
</comment>
<sequence>MRPVHEGQLVDGRLVDASTVAMWGVVVGICMVASGVVFVSLGLLSLNAAETRRSAEVEDSLVISVHSRRYASFLRSETYGVAMDEPTYVSFYLWNLTNAAAVLGGQEMPSVAQMGPYTYEKQSHKVDVEFHKQLGDDPKTKTPAGFQYVSYRVNTSYVFVPGRSNGSETDIVVSLNATYARKLTKYRQYGYAERLIVAEMAQQHLNEYHRHLRQEFIADTKMRGLQYFLPEMMNTVRRESVGPAVLRQRERVDSASLPSNLVRMHAVARTELVPQVLGDVYNDISDRFLPGILQDQLEDARTHALPRVLSNLYTRLKLEGVPFVLQKQFQTQQQRHVPRTLSSLARSIPKLAFPYFIRELYERACLEAVPSILRTIKLEIIARDIDINNVRADVAQNNVVETWRKRMSAGAAGIDFDAWIDDTPTGQPRTGFELRPSSTALEMSREVAYLLLGSKPSNLRFSVVDYDPAATATYPLDNPTETPTGFGIWKQVIAMNKTAITYVINSVNNDVALTSDYITRAQVLFVRDYLMAWAQGVVIQRDRERFWRQNYAKRTSNSDSEPAVDVDIEQQGVQTGFNLKASGASTSGITLAIAQLLWDQTNAVSFTTPNGFSVWYRSVVLGDSSATQTLLNGITGFTSNQVTEVSAWLTTLLSSGVVSRRALRHWTDGTCLSVMKIPRSSCLLYDLEPQIDGIQAGFEMNPSSDPSVVVNQALREMLWDRSESASFLNAVHASDKSTGNGWWLQAVRTESVTEIVNSLSATQTSFTAESATAITTWLRSWATRDLHTWSLLNWWRSSTCWPRDVLSTSPSTDTIATGQATCTAPPPVETDKSPQAVADVAPESPYSTFTKTYGVTEVTCTPDSGSSTFTKKTSVYDITVREYSCDAVATELSDDLDSSDKKMGFEVAPLFTAAQSASRPSLVAASVLWSSANTFSFLHPTGYKQWIVDFAQDPSSQTTLKSAINAEITKQCPTLVVGGPDSAIFNTTLIGTSAGCGAVTDTQLQAIQQWVSKLMDADWIQSSLLDQWRRGSILEAMDIEPYRPGGQRGWELSLGCACELTTAKGTSYAIPRDALSLWDAVAQKASFLSSDGYSLWFQLARATKLNDATTVTSLQTDITTKLGVAKWDAWLDKIAVWLDSWRQNEHLMRDVLGHWLHGTCSTSPPIVSVTTEPAPTTTVENACPPEKDQYVITVKDSLDDLLATASRPGRNKFFDPDVVENSALIKSTKVVDVDEVWKSCKDISASQIEVTVKTRSSKKTYSSCSFLGVLAGKASDIPLIPQEVTFELNRTVSPDYISMELALAVWDILGDWAFTKGTSFLAKWQPAMHHISSLEQLTNDVNAAVPGATPTALHDVIAYLEEWESSSVSTKRVASAWLSSAAPYLDLDTIQEGIQGGFELYPASTWRKFAGSDVLALPKTEQAEYLWGLQQDYSFLNRERTAVDGLPVGFRAWQAIYDGVDFSSERLISKFPPEANTERDATTFHALSAVDRARLLKRMANTTLLSNTQLQGIAEWLMSWAENQLLKDYTLKLWATGVTPRGDRGETLNLALSLRDRQGLKSTPKDDMFSLADADSLQKLPIATLHQLWDVKATGSLVNPTSNVLWCMIDMVKLGRCPHILLQDSGELNTTERTKFISLVEPVLVDLTVSVDSNLTLRAIQYFKARFDLDEDQVLPITAWWRAVPTQSSFFQALQLRVWQSADPPFALNDPLRFGYDLSHVFSPSDTAVSRFATTNDLVLNSAMTNCKIPFDIIFTLWDQQRPSSFLHPDGLSKWLKLAESASPREITSFVAALSAADPVFQTASTAEANADVVCTISAIANWILSRKEHPGTKQLVEGLWTQPTTSTLSPLRYFTTPSRIVSAFPMTQAVDTSDTSVPVMTRVAEFVLDANESFGLHNLTSGFPTWRRLLVSCASSDVSTMKCIPDASTTPQQRQESTQSVVRLLTTRLFNQILIRHPGDDAPSPNDIKQTADHVTTWLLYWLDHAILRDNILQLIGTQVNPALQGKLLSYEELALEQFVHASASQVDYTTPPGPEDKEHDADWNGRVSEHISSQYRVYDDGKQAIIWRNYSHSPGFGEFGAFCSWNRYDLRFSYDATTTCGFGTAYDVSLTEAAATFSTFEDEEEWQIVDSPLKTTRGAVLIDAFLAQPFPSQDDCTFVMNDVAQSLGLTLSSPTVQNACKDTVNGILLDLPALTTAGFATTAFKRIQDFQAYLRYTASRFVYEPSVLNITAAEMRPKLLDSPPLAPTEPLQYPVGGYIAAQSVARVLDPHAQSTSSLWQTEAALSPLKTLQIPAELGFTKLLTNRDRAVGELVAMDGEVSASVLGTRFSFGDWHVSDGSHFVTPIFASRSATFPPPSLTFYWDYAQRFVQLKYLKNVTRFGLPLMRYTIENWQAPITFPSGVGALDANAPTMPLNLSSFLDDLPIVLGSAPPALTTSALEASRENAFDIDALTAMVLHRRMVWQLSSQITNDAVNDWWHQKIKTSWLPVMWVRQQQSVSPTSAGEVYVRVIKSGPFATEKLAMFGVIGGGVYFVVGTALAYVYGKRLRLLRFGKNRQSVMPAVSGSSISSVDTKKPTGDHDFTMQVHATSDVRSPSQSRRKTKPRVETIDEHTENIESDAGVQQL</sequence>
<evidence type="ECO:0000256" key="5">
    <source>
        <dbReference type="ARBA" id="ARBA00023136"/>
    </source>
</evidence>
<accession>A0A8K1CJ66</accession>
<evidence type="ECO:0000256" key="6">
    <source>
        <dbReference type="ARBA" id="ARBA00023180"/>
    </source>
</evidence>
<dbReference type="GO" id="GO:0005044">
    <property type="term" value="F:scavenger receptor activity"/>
    <property type="evidence" value="ECO:0007669"/>
    <property type="project" value="TreeGrafter"/>
</dbReference>
<evidence type="ECO:0000256" key="8">
    <source>
        <dbReference type="SAM" id="Phobius"/>
    </source>
</evidence>
<dbReference type="GO" id="GO:0016020">
    <property type="term" value="C:membrane"/>
    <property type="evidence" value="ECO:0007669"/>
    <property type="project" value="UniProtKB-SubCell"/>
</dbReference>
<evidence type="ECO:0000256" key="3">
    <source>
        <dbReference type="ARBA" id="ARBA00022692"/>
    </source>
</evidence>
<feature type="compositionally biased region" description="Polar residues" evidence="7">
    <location>
        <begin position="2589"/>
        <end position="2600"/>
    </location>
</feature>
<feature type="compositionally biased region" description="Basic and acidic residues" evidence="7">
    <location>
        <begin position="2575"/>
        <end position="2585"/>
    </location>
</feature>
<keyword evidence="3 8" id="KW-0812">Transmembrane</keyword>
<dbReference type="PANTHER" id="PTHR11923">
    <property type="entry name" value="SCAVENGER RECEPTOR CLASS B TYPE-1 SR-B1"/>
    <property type="match status" value="1"/>
</dbReference>
<evidence type="ECO:0000313" key="9">
    <source>
        <dbReference type="EMBL" id="TMW64432.1"/>
    </source>
</evidence>